<evidence type="ECO:0000313" key="2">
    <source>
        <dbReference type="EMBL" id="RJY18801.1"/>
    </source>
</evidence>
<name>A0A3A6UM77_9GAMM</name>
<accession>A0A3A6UM77</accession>
<protein>
    <recommendedName>
        <fullName evidence="4">Outer membrane protein beta-barrel domain-containing protein</fullName>
    </recommendedName>
</protein>
<proteinExistence type="predicted"/>
<reference evidence="2 3" key="1">
    <citation type="submission" date="2018-09" db="EMBL/GenBank/DDBJ databases">
        <title>Phylogeny of the Shewanellaceae, and recommendation for two new genera, Pseudoshewanella and Parashewanella.</title>
        <authorList>
            <person name="Wang G."/>
        </authorList>
    </citation>
    <scope>NUCLEOTIDE SEQUENCE [LARGE SCALE GENOMIC DNA]</scope>
    <source>
        <strain evidence="2 3">KCTC 22492</strain>
    </source>
</reference>
<organism evidence="2 3">
    <name type="scientific">Parashewanella spongiae</name>
    <dbReference type="NCBI Taxonomy" id="342950"/>
    <lineage>
        <taxon>Bacteria</taxon>
        <taxon>Pseudomonadati</taxon>
        <taxon>Pseudomonadota</taxon>
        <taxon>Gammaproteobacteria</taxon>
        <taxon>Alteromonadales</taxon>
        <taxon>Shewanellaceae</taxon>
        <taxon>Parashewanella</taxon>
    </lineage>
</organism>
<sequence length="152" mass="15822">MKNNIILISALLFASTSSANDKVSFGAGLGSLYAGIGINITKQSNTEMKHLSVGCVSYSNVYGETCGVGVGWIKSDIFESQTVNHGLGLYVGIVGTKTNYGDRKALYGAGIGYHYFFNGIGESGTNLGVTITGGDGQDGIESGALLQIGYQF</sequence>
<evidence type="ECO:0000313" key="3">
    <source>
        <dbReference type="Proteomes" id="UP000273022"/>
    </source>
</evidence>
<gene>
    <name evidence="2" type="ORF">D5R81_03800</name>
</gene>
<dbReference type="EMBL" id="QYYH01000015">
    <property type="protein sequence ID" value="RJY18801.1"/>
    <property type="molecule type" value="Genomic_DNA"/>
</dbReference>
<comment type="caution">
    <text evidence="2">The sequence shown here is derived from an EMBL/GenBank/DDBJ whole genome shotgun (WGS) entry which is preliminary data.</text>
</comment>
<keyword evidence="3" id="KW-1185">Reference proteome</keyword>
<evidence type="ECO:0008006" key="4">
    <source>
        <dbReference type="Google" id="ProtNLM"/>
    </source>
</evidence>
<dbReference type="OrthoDB" id="6398712at2"/>
<feature type="signal peptide" evidence="1">
    <location>
        <begin position="1"/>
        <end position="19"/>
    </location>
</feature>
<keyword evidence="1" id="KW-0732">Signal</keyword>
<dbReference type="AlphaFoldDB" id="A0A3A6UM77"/>
<dbReference type="Proteomes" id="UP000273022">
    <property type="component" value="Unassembled WGS sequence"/>
</dbReference>
<evidence type="ECO:0000256" key="1">
    <source>
        <dbReference type="SAM" id="SignalP"/>
    </source>
</evidence>
<feature type="chain" id="PRO_5017255033" description="Outer membrane protein beta-barrel domain-containing protein" evidence="1">
    <location>
        <begin position="20"/>
        <end position="152"/>
    </location>
</feature>
<dbReference type="RefSeq" id="WP_121852326.1">
    <property type="nucleotide sequence ID" value="NZ_CP037952.1"/>
</dbReference>